<name>A0A1H6K5Q5_9BACT</name>
<evidence type="ECO:0000256" key="4">
    <source>
        <dbReference type="ARBA" id="ARBA00022960"/>
    </source>
</evidence>
<reference evidence="13" key="1">
    <citation type="submission" date="2016-09" db="EMBL/GenBank/DDBJ databases">
        <authorList>
            <person name="Koehorst J."/>
        </authorList>
    </citation>
    <scope>NUCLEOTIDE SEQUENCE [LARGE SCALE GENOMIC DNA]</scope>
</reference>
<feature type="transmembrane region" description="Helical" evidence="10">
    <location>
        <begin position="134"/>
        <end position="153"/>
    </location>
</feature>
<feature type="transmembrane region" description="Helical" evidence="10">
    <location>
        <begin position="160"/>
        <end position="179"/>
    </location>
</feature>
<comment type="pathway">
    <text evidence="10">Cell wall biogenesis; peptidoglycan biosynthesis.</text>
</comment>
<keyword evidence="5 10" id="KW-0573">Peptidoglycan synthesis</keyword>
<dbReference type="GO" id="GO:0009252">
    <property type="term" value="P:peptidoglycan biosynthetic process"/>
    <property type="evidence" value="ECO:0007669"/>
    <property type="project" value="UniProtKB-UniRule"/>
</dbReference>
<dbReference type="InterPro" id="IPR004268">
    <property type="entry name" value="MurJ"/>
</dbReference>
<evidence type="ECO:0000313" key="12">
    <source>
        <dbReference type="EMBL" id="SEH70282.1"/>
    </source>
</evidence>
<keyword evidence="4 10" id="KW-0133">Cell shape</keyword>
<evidence type="ECO:0000256" key="10">
    <source>
        <dbReference type="HAMAP-Rule" id="MF_02078"/>
    </source>
</evidence>
<dbReference type="Pfam" id="PF03023">
    <property type="entry name" value="MurJ"/>
    <property type="match status" value="1"/>
</dbReference>
<dbReference type="CDD" id="cd13123">
    <property type="entry name" value="MATE_MurJ_like"/>
    <property type="match status" value="1"/>
</dbReference>
<feature type="transmembrane region" description="Helical" evidence="10">
    <location>
        <begin position="94"/>
        <end position="114"/>
    </location>
</feature>
<feature type="transmembrane region" description="Helical" evidence="10">
    <location>
        <begin position="191"/>
        <end position="212"/>
    </location>
</feature>
<dbReference type="PANTHER" id="PTHR47019:SF1">
    <property type="entry name" value="LIPID II FLIPPASE MURJ"/>
    <property type="match status" value="1"/>
</dbReference>
<evidence type="ECO:0000256" key="2">
    <source>
        <dbReference type="ARBA" id="ARBA00022475"/>
    </source>
</evidence>
<dbReference type="EMBL" id="LT629973">
    <property type="protein sequence ID" value="SEH70282.1"/>
    <property type="molecule type" value="Genomic_DNA"/>
</dbReference>
<feature type="transmembrane region" description="Helical" evidence="10">
    <location>
        <begin position="233"/>
        <end position="253"/>
    </location>
</feature>
<comment type="function">
    <text evidence="8 10 11">Involved in peptidoglycan biosynthesis. Transports lipid-linked peptidoglycan precursors from the inner to the outer leaflet of the cytoplasmic membrane.</text>
</comment>
<keyword evidence="6 10" id="KW-1133">Transmembrane helix</keyword>
<organism evidence="12 13">
    <name type="scientific">Akkermansia glycaniphila</name>
    <dbReference type="NCBI Taxonomy" id="1679444"/>
    <lineage>
        <taxon>Bacteria</taxon>
        <taxon>Pseudomonadati</taxon>
        <taxon>Verrucomicrobiota</taxon>
        <taxon>Verrucomicrobiia</taxon>
        <taxon>Verrucomicrobiales</taxon>
        <taxon>Akkermansiaceae</taxon>
        <taxon>Akkermansia</taxon>
    </lineage>
</organism>
<evidence type="ECO:0000256" key="3">
    <source>
        <dbReference type="ARBA" id="ARBA00022692"/>
    </source>
</evidence>
<feature type="transmembrane region" description="Helical" evidence="10">
    <location>
        <begin position="385"/>
        <end position="406"/>
    </location>
</feature>
<dbReference type="STRING" id="1679444.PYTT_0089"/>
<dbReference type="GO" id="GO:0071555">
    <property type="term" value="P:cell wall organization"/>
    <property type="evidence" value="ECO:0007669"/>
    <property type="project" value="UniProtKB-UniRule"/>
</dbReference>
<comment type="similarity">
    <text evidence="9 10 11">Belongs to the MurJ/MviN family.</text>
</comment>
<evidence type="ECO:0000256" key="11">
    <source>
        <dbReference type="PIRNR" id="PIRNR002869"/>
    </source>
</evidence>
<dbReference type="InterPro" id="IPR051050">
    <property type="entry name" value="Lipid_II_flippase_MurJ/MviN"/>
</dbReference>
<dbReference type="GO" id="GO:0034204">
    <property type="term" value="P:lipid translocation"/>
    <property type="evidence" value="ECO:0007669"/>
    <property type="project" value="TreeGrafter"/>
</dbReference>
<evidence type="ECO:0000256" key="5">
    <source>
        <dbReference type="ARBA" id="ARBA00022984"/>
    </source>
</evidence>
<evidence type="ECO:0000256" key="8">
    <source>
        <dbReference type="ARBA" id="ARBA00060041"/>
    </source>
</evidence>
<evidence type="ECO:0000256" key="7">
    <source>
        <dbReference type="ARBA" id="ARBA00023136"/>
    </source>
</evidence>
<dbReference type="UniPathway" id="UPA00219"/>
<dbReference type="NCBIfam" id="TIGR01695">
    <property type="entry name" value="murJ_mviN"/>
    <property type="match status" value="1"/>
</dbReference>
<dbReference type="PANTHER" id="PTHR47019">
    <property type="entry name" value="LIPID II FLIPPASE MURJ"/>
    <property type="match status" value="1"/>
</dbReference>
<comment type="caution">
    <text evidence="10">Lacks conserved residue(s) required for the propagation of feature annotation.</text>
</comment>
<comment type="subcellular location">
    <subcellularLocation>
        <location evidence="1 10">Cell membrane</location>
        <topology evidence="1 10">Multi-pass membrane protein</topology>
    </subcellularLocation>
</comment>
<evidence type="ECO:0000256" key="6">
    <source>
        <dbReference type="ARBA" id="ARBA00022989"/>
    </source>
</evidence>
<dbReference type="KEGG" id="agl:PYTT_0089"/>
<keyword evidence="2 10" id="KW-1003">Cell membrane</keyword>
<accession>A0A1H6K5Q5</accession>
<dbReference type="Proteomes" id="UP000176204">
    <property type="component" value="Chromosome I"/>
</dbReference>
<keyword evidence="10 11" id="KW-0813">Transport</keyword>
<feature type="transmembrane region" description="Helical" evidence="10">
    <location>
        <begin position="317"/>
        <end position="341"/>
    </location>
</feature>
<protein>
    <recommendedName>
        <fullName evidence="10">Probable lipid II flippase MurJ</fullName>
    </recommendedName>
</protein>
<feature type="transmembrane region" description="Helical" evidence="10">
    <location>
        <begin position="485"/>
        <end position="506"/>
    </location>
</feature>
<feature type="transmembrane region" description="Helical" evidence="10">
    <location>
        <begin position="273"/>
        <end position="296"/>
    </location>
</feature>
<dbReference type="HAMAP" id="MF_02078">
    <property type="entry name" value="MurJ_MviN"/>
    <property type="match status" value="1"/>
</dbReference>
<dbReference type="GO" id="GO:0015648">
    <property type="term" value="F:lipid-linked peptidoglycan transporter activity"/>
    <property type="evidence" value="ECO:0007669"/>
    <property type="project" value="UniProtKB-UniRule"/>
</dbReference>
<keyword evidence="7 10" id="KW-0472">Membrane</keyword>
<evidence type="ECO:0000313" key="13">
    <source>
        <dbReference type="Proteomes" id="UP000176204"/>
    </source>
</evidence>
<keyword evidence="10 11" id="KW-0961">Cell wall biogenesis/degradation</keyword>
<dbReference type="PIRSF" id="PIRSF002869">
    <property type="entry name" value="MviN"/>
    <property type="match status" value="1"/>
</dbReference>
<dbReference type="GO" id="GO:0005886">
    <property type="term" value="C:plasma membrane"/>
    <property type="evidence" value="ECO:0007669"/>
    <property type="project" value="UniProtKB-SubCell"/>
</dbReference>
<dbReference type="AlphaFoldDB" id="A0A1H6K5Q5"/>
<evidence type="ECO:0000256" key="9">
    <source>
        <dbReference type="ARBA" id="ARBA00061532"/>
    </source>
</evidence>
<dbReference type="OrthoDB" id="9804143at2"/>
<proteinExistence type="inferred from homology"/>
<sequence length="520" mass="55941">MSLMRSSMIASAATFCCRFTGLVRELVYTSLFGATGALDAFYTAFRIPNTLRDLFAEGALSQSYTSVASKTRQQDGEEAAWNLTRKIATQLTTLMLAIITIGILVSGPIMEAMYPATGKARDLTLATGLCQTMWPFIGFASLSALVMGALNICGSFGLPMLASAAFNIVSVIFGLAIGYCFDPHFGPMALYGFAIGVVLGGGAQLAVQLPKLRQAGFRWKPDWNWKDLRCKKIWFLMLPGVVASGVTQLNVLINNTFALQLESGSVTALSAAFRLWQLPVGLFGVATGMVVLPSVSRMILGEDRKLISDHIAKALRFVSFFAVPSTIALGLLGTEIVSLIFQRGEFTAGASELTGNVLASYALGLLGYAGIKVVQPVFMAVEKPWAPMIMAVIALGISVSLNYYFVNILHCNAAWLAVTTSIITTLNFAAYYIYLSRLMGSSGAGTLLPGFIRIILAGLPMAAIYAIGHYYLFDGFTSWGFWPKLLSLALVGGIGGIAYLAAAWILKVPELNAFRKRFAR</sequence>
<dbReference type="PRINTS" id="PR01806">
    <property type="entry name" value="VIRFACTRMVIN"/>
</dbReference>
<dbReference type="RefSeq" id="WP_067772123.1">
    <property type="nucleotide sequence ID" value="NZ_LIGX01000002.1"/>
</dbReference>
<feature type="transmembrane region" description="Helical" evidence="10">
    <location>
        <begin position="447"/>
        <end position="473"/>
    </location>
</feature>
<gene>
    <name evidence="10" type="primary">murJ</name>
    <name evidence="12" type="ORF">PYTT_0089</name>
</gene>
<dbReference type="GO" id="GO:0008360">
    <property type="term" value="P:regulation of cell shape"/>
    <property type="evidence" value="ECO:0007669"/>
    <property type="project" value="UniProtKB-UniRule"/>
</dbReference>
<keyword evidence="3 10" id="KW-0812">Transmembrane</keyword>
<evidence type="ECO:0000256" key="1">
    <source>
        <dbReference type="ARBA" id="ARBA00004651"/>
    </source>
</evidence>
<keyword evidence="13" id="KW-1185">Reference proteome</keyword>
<feature type="transmembrane region" description="Helical" evidence="10">
    <location>
        <begin position="412"/>
        <end position="435"/>
    </location>
</feature>